<dbReference type="Proteomes" id="UP001596011">
    <property type="component" value="Unassembled WGS sequence"/>
</dbReference>
<dbReference type="Gene3D" id="3.30.300.30">
    <property type="match status" value="1"/>
</dbReference>
<sequence>MAFETSGQSGHPVTWVRTQHQLDEEAALLARTLVGTVDEVVSFAPASHLYGRLLGEELPRYLRVPVQRCWEDPLALPTLNPDRRTLLVCLPSSWLTLRSVLPQLRGMSVVAVHGTGPTVPATREVIAALDGPAFTAFEVFGSTETGGVAYRPLTGGRSQSDAWRLFDDVTVVGDRGLEQRLAVRSARLARRSDMARLPAELATDDIVRPLDGEHLQLLGRSSRLAKVNGVRFQLERVESILGEAFPHAEFTCVLTTDHVRAEHYELYYVCDETIPVSDLHVRLGRAAPKIPMPRDVRRVDSFRRSSVGKVQLSTSMTACGVV</sequence>
<dbReference type="InterPro" id="IPR045851">
    <property type="entry name" value="AMP-bd_C_sf"/>
</dbReference>
<dbReference type="SUPFAM" id="SSF56801">
    <property type="entry name" value="Acetyl-CoA synthetase-like"/>
    <property type="match status" value="1"/>
</dbReference>
<organism evidence="1 2">
    <name type="scientific">Promicromonospora alba</name>
    <dbReference type="NCBI Taxonomy" id="1616110"/>
    <lineage>
        <taxon>Bacteria</taxon>
        <taxon>Bacillati</taxon>
        <taxon>Actinomycetota</taxon>
        <taxon>Actinomycetes</taxon>
        <taxon>Micrococcales</taxon>
        <taxon>Promicromonosporaceae</taxon>
        <taxon>Promicromonospora</taxon>
    </lineage>
</organism>
<dbReference type="InterPro" id="IPR042099">
    <property type="entry name" value="ANL_N_sf"/>
</dbReference>
<keyword evidence="2" id="KW-1185">Reference proteome</keyword>
<dbReference type="Gene3D" id="3.40.50.12780">
    <property type="entry name" value="N-terminal domain of ligase-like"/>
    <property type="match status" value="1"/>
</dbReference>
<evidence type="ECO:0000313" key="2">
    <source>
        <dbReference type="Proteomes" id="UP001596011"/>
    </source>
</evidence>
<accession>A0ABV9HEK5</accession>
<dbReference type="EMBL" id="JBHSFI010000003">
    <property type="protein sequence ID" value="MFC4628727.1"/>
    <property type="molecule type" value="Genomic_DNA"/>
</dbReference>
<evidence type="ECO:0008006" key="3">
    <source>
        <dbReference type="Google" id="ProtNLM"/>
    </source>
</evidence>
<evidence type="ECO:0000313" key="1">
    <source>
        <dbReference type="EMBL" id="MFC4628727.1"/>
    </source>
</evidence>
<reference evidence="2" key="1">
    <citation type="journal article" date="2019" name="Int. J. Syst. Evol. Microbiol.">
        <title>The Global Catalogue of Microorganisms (GCM) 10K type strain sequencing project: providing services to taxonomists for standard genome sequencing and annotation.</title>
        <authorList>
            <consortium name="The Broad Institute Genomics Platform"/>
            <consortium name="The Broad Institute Genome Sequencing Center for Infectious Disease"/>
            <person name="Wu L."/>
            <person name="Ma J."/>
        </authorList>
    </citation>
    <scope>NUCLEOTIDE SEQUENCE [LARGE SCALE GENOMIC DNA]</scope>
    <source>
        <strain evidence="2">CCUG 42722</strain>
    </source>
</reference>
<gene>
    <name evidence="1" type="ORF">ACFO6V_10815</name>
</gene>
<name>A0ABV9HEK5_9MICO</name>
<comment type="caution">
    <text evidence="1">The sequence shown here is derived from an EMBL/GenBank/DDBJ whole genome shotgun (WGS) entry which is preliminary data.</text>
</comment>
<dbReference type="RefSeq" id="WP_377135095.1">
    <property type="nucleotide sequence ID" value="NZ_JBHSFI010000003.1"/>
</dbReference>
<proteinExistence type="predicted"/>
<protein>
    <recommendedName>
        <fullName evidence="3">Acyl-CoA synthetase (AMP-forming)/AMP-acid ligase II</fullName>
    </recommendedName>
</protein>